<feature type="region of interest" description="Disordered" evidence="1">
    <location>
        <begin position="545"/>
        <end position="596"/>
    </location>
</feature>
<evidence type="ECO:0000313" key="3">
    <source>
        <dbReference type="EMBL" id="KAK2077825.1"/>
    </source>
</evidence>
<name>A0AAD9IJL5_PROWI</name>
<feature type="region of interest" description="Disordered" evidence="1">
    <location>
        <begin position="41"/>
        <end position="120"/>
    </location>
</feature>
<dbReference type="AlphaFoldDB" id="A0AAD9IJL5"/>
<evidence type="ECO:0000313" key="4">
    <source>
        <dbReference type="Proteomes" id="UP001255856"/>
    </source>
</evidence>
<dbReference type="PROSITE" id="PS50800">
    <property type="entry name" value="SAP"/>
    <property type="match status" value="1"/>
</dbReference>
<reference evidence="3" key="1">
    <citation type="submission" date="2021-01" db="EMBL/GenBank/DDBJ databases">
        <authorList>
            <person name="Eckstrom K.M.E."/>
        </authorList>
    </citation>
    <scope>NUCLEOTIDE SEQUENCE</scope>
    <source>
        <strain evidence="3">UVCC 0001</strain>
    </source>
</reference>
<accession>A0AAD9IJL5</accession>
<comment type="caution">
    <text evidence="3">The sequence shown here is derived from an EMBL/GenBank/DDBJ whole genome shotgun (WGS) entry which is preliminary data.</text>
</comment>
<dbReference type="InterPro" id="IPR003034">
    <property type="entry name" value="SAP_dom"/>
</dbReference>
<keyword evidence="4" id="KW-1185">Reference proteome</keyword>
<evidence type="ECO:0000256" key="1">
    <source>
        <dbReference type="SAM" id="MobiDB-lite"/>
    </source>
</evidence>
<feature type="compositionally biased region" description="Acidic residues" evidence="1">
    <location>
        <begin position="549"/>
        <end position="575"/>
    </location>
</feature>
<feature type="compositionally biased region" description="Low complexity" evidence="1">
    <location>
        <begin position="323"/>
        <end position="333"/>
    </location>
</feature>
<feature type="region of interest" description="Disordered" evidence="1">
    <location>
        <begin position="297"/>
        <end position="341"/>
    </location>
</feature>
<feature type="compositionally biased region" description="Low complexity" evidence="1">
    <location>
        <begin position="587"/>
        <end position="596"/>
    </location>
</feature>
<dbReference type="EMBL" id="JASFZW010000006">
    <property type="protein sequence ID" value="KAK2077825.1"/>
    <property type="molecule type" value="Genomic_DNA"/>
</dbReference>
<sequence>MSVTADDVDGLSYGELQRRCKELGISARGKRDELARRLLELDEVTPNSPPVSSLLRNGSQASATPAPSTSTRPSSTVTPRRRPAPALSDLAEALSTPLPPPRPPSTAEHDTPAVPGILSRPPRSGSTLLKLLATFAVLGVLTAVGAPLAEKHGLLRTQDLVDRAHAVWDPLAARAQHAAAAARAETEAAVSRAKASAAATWQQGETCVRRHLGGAPAALRHWFVTVPTTYLHRAQAAPASLWRRAAIGQRLGAAQASLRPRLAAIRSAVERHVLALKSNVLERVRAARERIEQLTAKKETPAVVEDATPEQVATPDETPSPAPAQDAAAQEPAPTQPPPNCALSMEALSRVVTPSATWQGALEDLRELLVGQKPDARKANVITLAYGSEEERVKNFGAFYELAKPNCIAFVDAWSVTEPGELQKRLAEYLRWEPTAIVAVQLIELMSPRVLPVLINAMSEGGGFEYDGFVPSKDATFVLTTRVPHEWLGTPDVHAFEHSTKEAVAYGLQAHPDAAAVEGTPAMLAALRRRIDAVLAAGDLAPVAAPAVAEEEDEESSDDESSDEAEAEVAPEVVEEPSVTMPDSAEEAAAAAEQRGADLGADAELLDLEAVLAEDPEVMERFIAGLESGDSENVLEWDGVASDGAFPGDARSPEEIAQDLGHWDPDDSFKRPGEDDLEGLPQAAQ</sequence>
<feature type="compositionally biased region" description="Low complexity" evidence="1">
    <location>
        <begin position="61"/>
        <end position="78"/>
    </location>
</feature>
<feature type="region of interest" description="Disordered" evidence="1">
    <location>
        <begin position="639"/>
        <end position="685"/>
    </location>
</feature>
<feature type="domain" description="SAP" evidence="2">
    <location>
        <begin position="8"/>
        <end position="42"/>
    </location>
</feature>
<gene>
    <name evidence="3" type="ORF">QBZ16_004673</name>
</gene>
<protein>
    <recommendedName>
        <fullName evidence="2">SAP domain-containing protein</fullName>
    </recommendedName>
</protein>
<organism evidence="3 4">
    <name type="scientific">Prototheca wickerhamii</name>
    <dbReference type="NCBI Taxonomy" id="3111"/>
    <lineage>
        <taxon>Eukaryota</taxon>
        <taxon>Viridiplantae</taxon>
        <taxon>Chlorophyta</taxon>
        <taxon>core chlorophytes</taxon>
        <taxon>Trebouxiophyceae</taxon>
        <taxon>Chlorellales</taxon>
        <taxon>Chlorellaceae</taxon>
        <taxon>Prototheca</taxon>
    </lineage>
</organism>
<dbReference type="Proteomes" id="UP001255856">
    <property type="component" value="Unassembled WGS sequence"/>
</dbReference>
<feature type="compositionally biased region" description="Polar residues" evidence="1">
    <location>
        <begin position="50"/>
        <end position="60"/>
    </location>
</feature>
<feature type="compositionally biased region" description="Basic and acidic residues" evidence="1">
    <location>
        <begin position="661"/>
        <end position="674"/>
    </location>
</feature>
<evidence type="ECO:0000259" key="2">
    <source>
        <dbReference type="PROSITE" id="PS50800"/>
    </source>
</evidence>
<proteinExistence type="predicted"/>